<reference evidence="5" key="1">
    <citation type="submission" date="2015-11" db="EMBL/GenBank/DDBJ databases">
        <authorList>
            <person name="Dugat-Bony E."/>
        </authorList>
    </citation>
    <scope>NUCLEOTIDE SEQUENCE [LARGE SCALE GENOMIC DNA]</scope>
    <source>
        <strain evidence="5">Mu292</strain>
    </source>
</reference>
<keyword evidence="1 2" id="KW-0238">DNA-binding</keyword>
<dbReference type="EMBL" id="FAUH01000005">
    <property type="protein sequence ID" value="CUU65608.1"/>
    <property type="molecule type" value="Genomic_DNA"/>
</dbReference>
<dbReference type="AlphaFoldDB" id="A0A0X2NLJ5"/>
<evidence type="ECO:0000256" key="2">
    <source>
        <dbReference type="PROSITE-ProRule" id="PRU00252"/>
    </source>
</evidence>
<feature type="region of interest" description="Disordered" evidence="3">
    <location>
        <begin position="115"/>
        <end position="194"/>
    </location>
</feature>
<dbReference type="Pfam" id="PF00436">
    <property type="entry name" value="SSB"/>
    <property type="match status" value="1"/>
</dbReference>
<dbReference type="GO" id="GO:0003697">
    <property type="term" value="F:single-stranded DNA binding"/>
    <property type="evidence" value="ECO:0007669"/>
    <property type="project" value="InterPro"/>
</dbReference>
<protein>
    <submittedName>
        <fullName evidence="4">Single-stranded DNA-binding protein</fullName>
    </submittedName>
</protein>
<dbReference type="Proteomes" id="UP000182498">
    <property type="component" value="Unassembled WGS sequence"/>
</dbReference>
<accession>A0A0X2NLJ5</accession>
<keyword evidence="5" id="KW-1185">Reference proteome</keyword>
<evidence type="ECO:0000256" key="3">
    <source>
        <dbReference type="SAM" id="MobiDB-lite"/>
    </source>
</evidence>
<evidence type="ECO:0000256" key="1">
    <source>
        <dbReference type="ARBA" id="ARBA00023125"/>
    </source>
</evidence>
<name>A0A0X2NLJ5_9CORY</name>
<dbReference type="RefSeq" id="WP_014009342.1">
    <property type="nucleotide sequence ID" value="NZ_BJNT01000015.1"/>
</dbReference>
<dbReference type="PROSITE" id="PS50935">
    <property type="entry name" value="SSB"/>
    <property type="match status" value="1"/>
</dbReference>
<sequence length="194" mass="20724">MATQQMSVTMTGFAAANPVRNSSIMKLVTFRMASTPRWNTDGEWKDGGTLFIDVQCWGRLGDHVMSSVVRGAPLVIAGRMTSYSFKPEDGQKRADGEPFTETIWRVTASNVGLDLSHSPSTWSLRDKVRENPNGDAKKPAPGESTGGYATALGEPSDPAAAPTSGLGDAQDARPPAEPDDGERELTSVGHDTPF</sequence>
<dbReference type="SUPFAM" id="SSF50249">
    <property type="entry name" value="Nucleic acid-binding proteins"/>
    <property type="match status" value="1"/>
</dbReference>
<proteinExistence type="predicted"/>
<feature type="compositionally biased region" description="Basic and acidic residues" evidence="3">
    <location>
        <begin position="124"/>
        <end position="140"/>
    </location>
</feature>
<evidence type="ECO:0000313" key="4">
    <source>
        <dbReference type="EMBL" id="CUU65608.1"/>
    </source>
</evidence>
<organism evidence="4 5">
    <name type="scientific">Corynebacterium variabile</name>
    <dbReference type="NCBI Taxonomy" id="1727"/>
    <lineage>
        <taxon>Bacteria</taxon>
        <taxon>Bacillati</taxon>
        <taxon>Actinomycetota</taxon>
        <taxon>Actinomycetes</taxon>
        <taxon>Mycobacteriales</taxon>
        <taxon>Corynebacteriaceae</taxon>
        <taxon>Corynebacterium</taxon>
    </lineage>
</organism>
<evidence type="ECO:0000313" key="5">
    <source>
        <dbReference type="Proteomes" id="UP000182498"/>
    </source>
</evidence>
<gene>
    <name evidence="4" type="ORF">CVAR292_00938</name>
</gene>
<dbReference type="OrthoDB" id="4427276at2"/>
<dbReference type="CDD" id="cd04496">
    <property type="entry name" value="SSB_OBF"/>
    <property type="match status" value="1"/>
</dbReference>
<dbReference type="InterPro" id="IPR012340">
    <property type="entry name" value="NA-bd_OB-fold"/>
</dbReference>
<dbReference type="GeneID" id="82888112"/>
<dbReference type="InterPro" id="IPR000424">
    <property type="entry name" value="Primosome_PriB/ssb"/>
</dbReference>
<dbReference type="Gene3D" id="2.40.50.140">
    <property type="entry name" value="Nucleic acid-binding proteins"/>
    <property type="match status" value="1"/>
</dbReference>